<evidence type="ECO:0000313" key="1">
    <source>
        <dbReference type="EMBL" id="GAA5168744.1"/>
    </source>
</evidence>
<sequence length="149" mass="16835">MYTIANKIVNYSNRNVWCSYSGPSGWRVRLLKAYSRTEWVVDVDYVMAQTSGVLINGRTGWWKLGQGGSFFIANHAQRSKGLILGASAGGLVDSIRQFDDWAKGLQRPLHEEVLRYAGSEKYRILSALDIAWFYRQRESLMAPTAALDP</sequence>
<keyword evidence="2" id="KW-1185">Reference proteome</keyword>
<dbReference type="EMBL" id="BAABLD010000011">
    <property type="protein sequence ID" value="GAA5168744.1"/>
    <property type="molecule type" value="Genomic_DNA"/>
</dbReference>
<evidence type="ECO:0000313" key="2">
    <source>
        <dbReference type="Proteomes" id="UP001500547"/>
    </source>
</evidence>
<organism evidence="1 2">
    <name type="scientific">Viridibacterium curvum</name>
    <dbReference type="NCBI Taxonomy" id="1101404"/>
    <lineage>
        <taxon>Bacteria</taxon>
        <taxon>Pseudomonadati</taxon>
        <taxon>Pseudomonadota</taxon>
        <taxon>Betaproteobacteria</taxon>
        <taxon>Rhodocyclales</taxon>
        <taxon>Rhodocyclaceae</taxon>
        <taxon>Viridibacterium</taxon>
    </lineage>
</organism>
<accession>A0ABP9QWG7</accession>
<dbReference type="RefSeq" id="WP_345533833.1">
    <property type="nucleotide sequence ID" value="NZ_BAABLD010000011.1"/>
</dbReference>
<comment type="caution">
    <text evidence="1">The sequence shown here is derived from an EMBL/GenBank/DDBJ whole genome shotgun (WGS) entry which is preliminary data.</text>
</comment>
<dbReference type="Proteomes" id="UP001500547">
    <property type="component" value="Unassembled WGS sequence"/>
</dbReference>
<gene>
    <name evidence="1" type="ORF">GCM10025770_29200</name>
</gene>
<proteinExistence type="predicted"/>
<reference evidence="2" key="1">
    <citation type="journal article" date="2019" name="Int. J. Syst. Evol. Microbiol.">
        <title>The Global Catalogue of Microorganisms (GCM) 10K type strain sequencing project: providing services to taxonomists for standard genome sequencing and annotation.</title>
        <authorList>
            <consortium name="The Broad Institute Genomics Platform"/>
            <consortium name="The Broad Institute Genome Sequencing Center for Infectious Disease"/>
            <person name="Wu L."/>
            <person name="Ma J."/>
        </authorList>
    </citation>
    <scope>NUCLEOTIDE SEQUENCE [LARGE SCALE GENOMIC DNA]</scope>
    <source>
        <strain evidence="2">JCM 18715</strain>
    </source>
</reference>
<name>A0ABP9QWG7_9RHOO</name>
<protein>
    <submittedName>
        <fullName evidence="1">Uncharacterized protein</fullName>
    </submittedName>
</protein>